<proteinExistence type="predicted"/>
<gene>
    <name evidence="1" type="ORF">ACOLOM_LOCUS13954</name>
</gene>
<accession>A0ACA9R1W2</accession>
<feature type="non-terminal residue" evidence="1">
    <location>
        <position position="1"/>
    </location>
</feature>
<evidence type="ECO:0000313" key="2">
    <source>
        <dbReference type="Proteomes" id="UP000789525"/>
    </source>
</evidence>
<protein>
    <submittedName>
        <fullName evidence="1">6815_t:CDS:1</fullName>
    </submittedName>
</protein>
<keyword evidence="2" id="KW-1185">Reference proteome</keyword>
<dbReference type="Proteomes" id="UP000789525">
    <property type="component" value="Unassembled WGS sequence"/>
</dbReference>
<feature type="non-terminal residue" evidence="1">
    <location>
        <position position="87"/>
    </location>
</feature>
<sequence>SYEDLRQRLISFAILLLSRKPTNAKLTILLMRYWTSLSPQRSNEELSMGYNYGIYVAYTSDCEGNKFHRPRRVIVLGASLSEGPEFK</sequence>
<comment type="caution">
    <text evidence="1">The sequence shown here is derived from an EMBL/GenBank/DDBJ whole genome shotgun (WGS) entry which is preliminary data.</text>
</comment>
<name>A0ACA9R1W2_9GLOM</name>
<reference evidence="1" key="1">
    <citation type="submission" date="2021-06" db="EMBL/GenBank/DDBJ databases">
        <authorList>
            <person name="Kallberg Y."/>
            <person name="Tangrot J."/>
            <person name="Rosling A."/>
        </authorList>
    </citation>
    <scope>NUCLEOTIDE SEQUENCE</scope>
    <source>
        <strain evidence="1">CL356</strain>
    </source>
</reference>
<evidence type="ECO:0000313" key="1">
    <source>
        <dbReference type="EMBL" id="CAG8773551.1"/>
    </source>
</evidence>
<organism evidence="1 2">
    <name type="scientific">Acaulospora colombiana</name>
    <dbReference type="NCBI Taxonomy" id="27376"/>
    <lineage>
        <taxon>Eukaryota</taxon>
        <taxon>Fungi</taxon>
        <taxon>Fungi incertae sedis</taxon>
        <taxon>Mucoromycota</taxon>
        <taxon>Glomeromycotina</taxon>
        <taxon>Glomeromycetes</taxon>
        <taxon>Diversisporales</taxon>
        <taxon>Acaulosporaceae</taxon>
        <taxon>Acaulospora</taxon>
    </lineage>
</organism>
<dbReference type="EMBL" id="CAJVPT010066525">
    <property type="protein sequence ID" value="CAG8773551.1"/>
    <property type="molecule type" value="Genomic_DNA"/>
</dbReference>